<keyword evidence="2" id="KW-1185">Reference proteome</keyword>
<sequence>MSPGRPTLKTVAELSGLAVATVSRARANDPRIAKAARRLRTGKTMVID</sequence>
<dbReference type="Proteomes" id="UP000199382">
    <property type="component" value="Unassembled WGS sequence"/>
</dbReference>
<dbReference type="RefSeq" id="WP_139188388.1">
    <property type="nucleotide sequence ID" value="NZ_FNEK01000025.1"/>
</dbReference>
<evidence type="ECO:0000313" key="1">
    <source>
        <dbReference type="EMBL" id="SDJ85243.1"/>
    </source>
</evidence>
<organism evidence="1 2">
    <name type="scientific">Aliiruegeria lutimaris</name>
    <dbReference type="NCBI Taxonomy" id="571298"/>
    <lineage>
        <taxon>Bacteria</taxon>
        <taxon>Pseudomonadati</taxon>
        <taxon>Pseudomonadota</taxon>
        <taxon>Alphaproteobacteria</taxon>
        <taxon>Rhodobacterales</taxon>
        <taxon>Roseobacteraceae</taxon>
        <taxon>Aliiruegeria</taxon>
    </lineage>
</organism>
<name>A0A1G8X3Z0_9RHOB</name>
<protein>
    <submittedName>
        <fullName evidence="1">Regulatory protein, lacI family</fullName>
    </submittedName>
</protein>
<reference evidence="1 2" key="1">
    <citation type="submission" date="2016-10" db="EMBL/GenBank/DDBJ databases">
        <authorList>
            <person name="de Groot N.N."/>
        </authorList>
    </citation>
    <scope>NUCLEOTIDE SEQUENCE [LARGE SCALE GENOMIC DNA]</scope>
    <source>
        <strain evidence="1 2">DSM 25294</strain>
    </source>
</reference>
<dbReference type="EMBL" id="FNEK01000025">
    <property type="protein sequence ID" value="SDJ85243.1"/>
    <property type="molecule type" value="Genomic_DNA"/>
</dbReference>
<dbReference type="SUPFAM" id="SSF47413">
    <property type="entry name" value="lambda repressor-like DNA-binding domains"/>
    <property type="match status" value="1"/>
</dbReference>
<dbReference type="InterPro" id="IPR010982">
    <property type="entry name" value="Lambda_DNA-bd_dom_sf"/>
</dbReference>
<evidence type="ECO:0000313" key="2">
    <source>
        <dbReference type="Proteomes" id="UP000199382"/>
    </source>
</evidence>
<dbReference type="GO" id="GO:0003677">
    <property type="term" value="F:DNA binding"/>
    <property type="evidence" value="ECO:0007669"/>
    <property type="project" value="InterPro"/>
</dbReference>
<proteinExistence type="predicted"/>
<gene>
    <name evidence="1" type="ORF">SAMN04488026_102553</name>
</gene>
<accession>A0A1G8X3Z0</accession>
<dbReference type="AlphaFoldDB" id="A0A1G8X3Z0"/>
<dbReference type="STRING" id="571298.SAMN04488026_102553"/>
<dbReference type="Gene3D" id="1.10.260.40">
    <property type="entry name" value="lambda repressor-like DNA-binding domains"/>
    <property type="match status" value="1"/>
</dbReference>